<sequence>MNRRIRQRREFSRIVERSQNPSGLLTKERLRRHFESLLSEAEEAIRTVVRLGFELPRDCPDPEIEFSLRRTDIGPGVENWAVRHGYHCGSDTPPILSPTITIYIPLSVKRRAGEEPNADGIPESLEWHANWVIDFMRLGTDLKRHDPHHQMACLPFEENSDLFHCNIVFRLPDTESTISWSPPFVYFPRHPVRSEIGYEAVDTKDWCGASSSWFEENRMNES</sequence>
<evidence type="ECO:0000313" key="2">
    <source>
        <dbReference type="Proteomes" id="UP001497680"/>
    </source>
</evidence>
<keyword evidence="2" id="KW-1185">Reference proteome</keyword>
<accession>A0ACC0DGY6</accession>
<organism evidence="1 2">
    <name type="scientific">Hypoxylon rubiginosum</name>
    <dbReference type="NCBI Taxonomy" id="110542"/>
    <lineage>
        <taxon>Eukaryota</taxon>
        <taxon>Fungi</taxon>
        <taxon>Dikarya</taxon>
        <taxon>Ascomycota</taxon>
        <taxon>Pezizomycotina</taxon>
        <taxon>Sordariomycetes</taxon>
        <taxon>Xylariomycetidae</taxon>
        <taxon>Xylariales</taxon>
        <taxon>Hypoxylaceae</taxon>
        <taxon>Hypoxylon</taxon>
    </lineage>
</organism>
<evidence type="ECO:0000313" key="1">
    <source>
        <dbReference type="EMBL" id="KAI6092101.1"/>
    </source>
</evidence>
<name>A0ACC0DGY6_9PEZI</name>
<proteinExistence type="predicted"/>
<comment type="caution">
    <text evidence="1">The sequence shown here is derived from an EMBL/GenBank/DDBJ whole genome shotgun (WGS) entry which is preliminary data.</text>
</comment>
<reference evidence="1 2" key="1">
    <citation type="journal article" date="2022" name="New Phytol.">
        <title>Ecological generalism drives hyperdiversity of secondary metabolite gene clusters in xylarialean endophytes.</title>
        <authorList>
            <person name="Franco M.E.E."/>
            <person name="Wisecaver J.H."/>
            <person name="Arnold A.E."/>
            <person name="Ju Y.M."/>
            <person name="Slot J.C."/>
            <person name="Ahrendt S."/>
            <person name="Moore L.P."/>
            <person name="Eastman K.E."/>
            <person name="Scott K."/>
            <person name="Konkel Z."/>
            <person name="Mondo S.J."/>
            <person name="Kuo A."/>
            <person name="Hayes R.D."/>
            <person name="Haridas S."/>
            <person name="Andreopoulos B."/>
            <person name="Riley R."/>
            <person name="LaButti K."/>
            <person name="Pangilinan J."/>
            <person name="Lipzen A."/>
            <person name="Amirebrahimi M."/>
            <person name="Yan J."/>
            <person name="Adam C."/>
            <person name="Keymanesh K."/>
            <person name="Ng V."/>
            <person name="Louie K."/>
            <person name="Northen T."/>
            <person name="Drula E."/>
            <person name="Henrissat B."/>
            <person name="Hsieh H.M."/>
            <person name="Youens-Clark K."/>
            <person name="Lutzoni F."/>
            <person name="Miadlikowska J."/>
            <person name="Eastwood D.C."/>
            <person name="Hamelin R.C."/>
            <person name="Grigoriev I.V."/>
            <person name="U'Ren J.M."/>
        </authorList>
    </citation>
    <scope>NUCLEOTIDE SEQUENCE [LARGE SCALE GENOMIC DNA]</scope>
    <source>
        <strain evidence="1 2">ER1909</strain>
    </source>
</reference>
<gene>
    <name evidence="1" type="ORF">F4821DRAFT_254219</name>
</gene>
<dbReference type="EMBL" id="MU394284">
    <property type="protein sequence ID" value="KAI6092101.1"/>
    <property type="molecule type" value="Genomic_DNA"/>
</dbReference>
<dbReference type="Proteomes" id="UP001497680">
    <property type="component" value="Unassembled WGS sequence"/>
</dbReference>
<protein>
    <submittedName>
        <fullName evidence="1">Uncharacterized protein</fullName>
    </submittedName>
</protein>